<evidence type="ECO:0000313" key="6">
    <source>
        <dbReference type="RefSeq" id="XP_002736609.1"/>
    </source>
</evidence>
<feature type="domain" description="Sulfotransferase" evidence="4">
    <location>
        <begin position="155"/>
        <end position="246"/>
    </location>
</feature>
<accession>A0ABM0GSU8</accession>
<proteinExistence type="inferred from homology"/>
<reference evidence="6" key="1">
    <citation type="submission" date="2025-08" db="UniProtKB">
        <authorList>
            <consortium name="RefSeq"/>
        </authorList>
    </citation>
    <scope>IDENTIFICATION</scope>
    <source>
        <tissue evidence="6">Testes</tissue>
    </source>
</reference>
<dbReference type="InterPro" id="IPR051589">
    <property type="entry name" value="Sialate-O-sulfotransferase"/>
</dbReference>
<sequence length="305" mass="35320">MMGNKVFALSLVAGILVISVCFNSRTTQPFQPPRPARVHNDETGSNERKVVKSDKRNSGLAYEREIRKNTSLNCSINFADPNNTMTPVWLTSFARSGNTWTRHLLELATGIYTGSCYNCNGLYKLGFKGELDKPGLKRELVYKCHVYHTGMQSGILLIRNAYDSLISFFDYKSRGQVPNEAYRNNPNFTNWAIIKQEKWLNLVVSWFESGKPFMVVHYEDMVKDTLKEVERILQYLNIKFTPERRRCVKNDIEGVYHRKNKEKFTFDPFTRKLHTLIDKDIDIVNQLFTSRNEHPIAGPTYNSEL</sequence>
<dbReference type="GeneID" id="100375531"/>
<protein>
    <submittedName>
        <fullName evidence="6">WSC domain-containing protein 1-like</fullName>
    </submittedName>
</protein>
<gene>
    <name evidence="6" type="primary">LOC100375531</name>
</gene>
<evidence type="ECO:0000259" key="4">
    <source>
        <dbReference type="Pfam" id="PF00685"/>
    </source>
</evidence>
<name>A0ABM0GSU8_SACKO</name>
<feature type="chain" id="PRO_5045309905" evidence="3">
    <location>
        <begin position="28"/>
        <end position="305"/>
    </location>
</feature>
<feature type="region of interest" description="Disordered" evidence="2">
    <location>
        <begin position="29"/>
        <end position="54"/>
    </location>
</feature>
<keyword evidence="5" id="KW-1185">Reference proteome</keyword>
<dbReference type="RefSeq" id="XP_002736609.1">
    <property type="nucleotide sequence ID" value="XM_002736563.2"/>
</dbReference>
<dbReference type="InterPro" id="IPR027417">
    <property type="entry name" value="P-loop_NTPase"/>
</dbReference>
<feature type="signal peptide" evidence="3">
    <location>
        <begin position="1"/>
        <end position="27"/>
    </location>
</feature>
<evidence type="ECO:0000313" key="5">
    <source>
        <dbReference type="Proteomes" id="UP000694865"/>
    </source>
</evidence>
<feature type="compositionally biased region" description="Basic and acidic residues" evidence="2">
    <location>
        <begin position="38"/>
        <end position="54"/>
    </location>
</feature>
<evidence type="ECO:0000256" key="3">
    <source>
        <dbReference type="SAM" id="SignalP"/>
    </source>
</evidence>
<dbReference type="Gene3D" id="3.40.50.300">
    <property type="entry name" value="P-loop containing nucleotide triphosphate hydrolases"/>
    <property type="match status" value="1"/>
</dbReference>
<dbReference type="Pfam" id="PF00685">
    <property type="entry name" value="Sulfotransfer_1"/>
    <property type="match status" value="1"/>
</dbReference>
<dbReference type="SUPFAM" id="SSF52540">
    <property type="entry name" value="P-loop containing nucleoside triphosphate hydrolases"/>
    <property type="match status" value="1"/>
</dbReference>
<dbReference type="PANTHER" id="PTHR45964:SF9">
    <property type="entry name" value="SULFOTRANSFERASE"/>
    <property type="match status" value="1"/>
</dbReference>
<evidence type="ECO:0000256" key="2">
    <source>
        <dbReference type="SAM" id="MobiDB-lite"/>
    </source>
</evidence>
<evidence type="ECO:0000256" key="1">
    <source>
        <dbReference type="ARBA" id="ARBA00010236"/>
    </source>
</evidence>
<organism evidence="5 6">
    <name type="scientific">Saccoglossus kowalevskii</name>
    <name type="common">Acorn worm</name>
    <dbReference type="NCBI Taxonomy" id="10224"/>
    <lineage>
        <taxon>Eukaryota</taxon>
        <taxon>Metazoa</taxon>
        <taxon>Hemichordata</taxon>
        <taxon>Enteropneusta</taxon>
        <taxon>Harrimaniidae</taxon>
        <taxon>Saccoglossus</taxon>
    </lineage>
</organism>
<dbReference type="PANTHER" id="PTHR45964">
    <property type="entry name" value="WSCD FAMILY MEMBER CG9164"/>
    <property type="match status" value="1"/>
</dbReference>
<keyword evidence="3" id="KW-0732">Signal</keyword>
<dbReference type="Proteomes" id="UP000694865">
    <property type="component" value="Unplaced"/>
</dbReference>
<comment type="similarity">
    <text evidence="1">Belongs to the WSCD family.</text>
</comment>
<dbReference type="InterPro" id="IPR000863">
    <property type="entry name" value="Sulfotransferase_dom"/>
</dbReference>